<proteinExistence type="predicted"/>
<dbReference type="InterPro" id="IPR025676">
    <property type="entry name" value="Clr5_dom"/>
</dbReference>
<feature type="compositionally biased region" description="Polar residues" evidence="1">
    <location>
        <begin position="367"/>
        <end position="393"/>
    </location>
</feature>
<keyword evidence="4" id="KW-1185">Reference proteome</keyword>
<feature type="domain" description="Clr5" evidence="2">
    <location>
        <begin position="9"/>
        <end position="61"/>
    </location>
</feature>
<dbReference type="AlphaFoldDB" id="A0AA40DKS4"/>
<protein>
    <submittedName>
        <fullName evidence="3">Clr5 domain-containing protein</fullName>
    </submittedName>
</protein>
<accession>A0AA40DKS4</accession>
<organism evidence="3 4">
    <name type="scientific">Lasiosphaeris hirsuta</name>
    <dbReference type="NCBI Taxonomy" id="260670"/>
    <lineage>
        <taxon>Eukaryota</taxon>
        <taxon>Fungi</taxon>
        <taxon>Dikarya</taxon>
        <taxon>Ascomycota</taxon>
        <taxon>Pezizomycotina</taxon>
        <taxon>Sordariomycetes</taxon>
        <taxon>Sordariomycetidae</taxon>
        <taxon>Sordariales</taxon>
        <taxon>Lasiosphaeriaceae</taxon>
        <taxon>Lasiosphaeris</taxon>
    </lineage>
</organism>
<dbReference type="EMBL" id="JAUKUA010000007">
    <property type="protein sequence ID" value="KAK0704437.1"/>
    <property type="molecule type" value="Genomic_DNA"/>
</dbReference>
<evidence type="ECO:0000256" key="1">
    <source>
        <dbReference type="SAM" id="MobiDB-lite"/>
    </source>
</evidence>
<feature type="compositionally biased region" description="Low complexity" evidence="1">
    <location>
        <begin position="259"/>
        <end position="269"/>
    </location>
</feature>
<evidence type="ECO:0000313" key="3">
    <source>
        <dbReference type="EMBL" id="KAK0704437.1"/>
    </source>
</evidence>
<evidence type="ECO:0000259" key="2">
    <source>
        <dbReference type="Pfam" id="PF14420"/>
    </source>
</evidence>
<dbReference type="Pfam" id="PF14420">
    <property type="entry name" value="Clr5"/>
    <property type="match status" value="1"/>
</dbReference>
<feature type="compositionally biased region" description="Basic and acidic residues" evidence="1">
    <location>
        <begin position="354"/>
        <end position="366"/>
    </location>
</feature>
<evidence type="ECO:0000313" key="4">
    <source>
        <dbReference type="Proteomes" id="UP001172102"/>
    </source>
</evidence>
<dbReference type="PANTHER" id="PTHR38788:SF3">
    <property type="entry name" value="CLR5 DOMAIN-CONTAINING PROTEIN"/>
    <property type="match status" value="1"/>
</dbReference>
<dbReference type="PANTHER" id="PTHR38788">
    <property type="entry name" value="CLR5 DOMAIN-CONTAINING PROTEIN"/>
    <property type="match status" value="1"/>
</dbReference>
<feature type="region of interest" description="Disordered" evidence="1">
    <location>
        <begin position="345"/>
        <end position="393"/>
    </location>
</feature>
<dbReference type="Proteomes" id="UP001172102">
    <property type="component" value="Unassembled WGS sequence"/>
</dbReference>
<name>A0AA40DKS4_9PEZI</name>
<comment type="caution">
    <text evidence="3">The sequence shown here is derived from an EMBL/GenBank/DDBJ whole genome shotgun (WGS) entry which is preliminary data.</text>
</comment>
<reference evidence="3" key="1">
    <citation type="submission" date="2023-06" db="EMBL/GenBank/DDBJ databases">
        <title>Genome-scale phylogeny and comparative genomics of the fungal order Sordariales.</title>
        <authorList>
            <consortium name="Lawrence Berkeley National Laboratory"/>
            <person name="Hensen N."/>
            <person name="Bonometti L."/>
            <person name="Westerberg I."/>
            <person name="Brannstrom I.O."/>
            <person name="Guillou S."/>
            <person name="Cros-Aarteil S."/>
            <person name="Calhoun S."/>
            <person name="Haridas S."/>
            <person name="Kuo A."/>
            <person name="Mondo S."/>
            <person name="Pangilinan J."/>
            <person name="Riley R."/>
            <person name="Labutti K."/>
            <person name="Andreopoulos B."/>
            <person name="Lipzen A."/>
            <person name="Chen C."/>
            <person name="Yanf M."/>
            <person name="Daum C."/>
            <person name="Ng V."/>
            <person name="Clum A."/>
            <person name="Steindorff A."/>
            <person name="Ohm R."/>
            <person name="Martin F."/>
            <person name="Silar P."/>
            <person name="Natvig D."/>
            <person name="Lalanne C."/>
            <person name="Gautier V."/>
            <person name="Ament-Velasquez S.L."/>
            <person name="Kruys A."/>
            <person name="Hutchinson M.I."/>
            <person name="Powell A.J."/>
            <person name="Barry K."/>
            <person name="Miller A.N."/>
            <person name="Grigoriev I.V."/>
            <person name="Debuchy R."/>
            <person name="Gladieux P."/>
            <person name="Thoren M.H."/>
            <person name="Johannesson H."/>
        </authorList>
    </citation>
    <scope>NUCLEOTIDE SEQUENCE</scope>
    <source>
        <strain evidence="3">SMH4607-1</strain>
    </source>
</reference>
<feature type="region of interest" description="Disordered" evidence="1">
    <location>
        <begin position="242"/>
        <end position="269"/>
    </location>
</feature>
<sequence length="393" mass="43487">MPSASGRRPDWDAHRRTITELYWIQEKPLDEVMETMRQVYGFDANKRQYKKQLVTVWRLAKNIREQDMRAMIRIQKIRRERYGKETCFTRYGVEVPPDKLRRFAKRHSMTEPHEPEYLADEQMVAPCNVRYSTPEPEVSSRTLPQATDDFGAAADADDAAAAGLSDHSAADFSPEQHHLRSQTLPFSPVGWHAVGSFPEPEPISPAQTSVDGRLAGRYPVSFSRCRIPPQPLAPPFSFEAMMRQDSPDGALPDQSAVPGRSASSPSGNSGYSTAPIVWGFGPFPRGYQAAANAYAPELQGYDDSVDPVIQSFAHGPSSWMASPGPGVTFHPSMAMHDSDSNITPSAGGRAYGWPDDHNAPRAEHTWEVSTSYTTHAPDSPTSDQYSSNDAMEG</sequence>
<gene>
    <name evidence="3" type="ORF">B0H67DRAFT_349617</name>
</gene>